<accession>A0A445EVF0</accession>
<comment type="subcellular location">
    <subcellularLocation>
        <location evidence="1">Membrane</location>
        <topology evidence="1">Multi-pass membrane protein</topology>
    </subcellularLocation>
</comment>
<evidence type="ECO:0000256" key="1">
    <source>
        <dbReference type="ARBA" id="ARBA00004141"/>
    </source>
</evidence>
<evidence type="ECO:0000313" key="8">
    <source>
        <dbReference type="EMBL" id="RYR79381.1"/>
    </source>
</evidence>
<evidence type="ECO:0000256" key="2">
    <source>
        <dbReference type="ARBA" id="ARBA00022692"/>
    </source>
</evidence>
<keyword evidence="4 5" id="KW-0472">Membrane</keyword>
<keyword evidence="3 6" id="KW-1133">Transmembrane helix</keyword>
<evidence type="ECO:0000256" key="6">
    <source>
        <dbReference type="SAM" id="Phobius"/>
    </source>
</evidence>
<reference evidence="8 9" key="1">
    <citation type="submission" date="2019-01" db="EMBL/GenBank/DDBJ databases">
        <title>Sequencing of cultivated peanut Arachis hypogaea provides insights into genome evolution and oil improvement.</title>
        <authorList>
            <person name="Chen X."/>
        </authorList>
    </citation>
    <scope>NUCLEOTIDE SEQUENCE [LARGE SCALE GENOMIC DNA]</scope>
    <source>
        <strain evidence="9">cv. Fuhuasheng</strain>
        <tissue evidence="8">Leaves</tissue>
    </source>
</reference>
<feature type="transmembrane region" description="Helical" evidence="6">
    <location>
        <begin position="28"/>
        <end position="50"/>
    </location>
</feature>
<name>A0A445EVF0_ARAHY</name>
<evidence type="ECO:0000256" key="3">
    <source>
        <dbReference type="ARBA" id="ARBA00022989"/>
    </source>
</evidence>
<dbReference type="AlphaFoldDB" id="A0A445EVF0"/>
<sequence length="104" mass="12120">MVLFTESTTPFVNLRWHLDVAGLKSSKLYIWNGVALFFGLLGLFFSYSFFSTCITILMRQASFCVIHPLWKNVVYSLYFVHRANSTLHRRVMARCTMQKLAQMT</sequence>
<dbReference type="PROSITE" id="PS50922">
    <property type="entry name" value="TLC"/>
    <property type="match status" value="1"/>
</dbReference>
<keyword evidence="9" id="KW-1185">Reference proteome</keyword>
<organism evidence="8 9">
    <name type="scientific">Arachis hypogaea</name>
    <name type="common">Peanut</name>
    <dbReference type="NCBI Taxonomy" id="3818"/>
    <lineage>
        <taxon>Eukaryota</taxon>
        <taxon>Viridiplantae</taxon>
        <taxon>Streptophyta</taxon>
        <taxon>Embryophyta</taxon>
        <taxon>Tracheophyta</taxon>
        <taxon>Spermatophyta</taxon>
        <taxon>Magnoliopsida</taxon>
        <taxon>eudicotyledons</taxon>
        <taxon>Gunneridae</taxon>
        <taxon>Pentapetalae</taxon>
        <taxon>rosids</taxon>
        <taxon>fabids</taxon>
        <taxon>Fabales</taxon>
        <taxon>Fabaceae</taxon>
        <taxon>Papilionoideae</taxon>
        <taxon>50 kb inversion clade</taxon>
        <taxon>dalbergioids sensu lato</taxon>
        <taxon>Dalbergieae</taxon>
        <taxon>Pterocarpus clade</taxon>
        <taxon>Arachis</taxon>
    </lineage>
</organism>
<protein>
    <recommendedName>
        <fullName evidence="7">TLC domain-containing protein</fullName>
    </recommendedName>
</protein>
<comment type="caution">
    <text evidence="8">The sequence shown here is derived from an EMBL/GenBank/DDBJ whole genome shotgun (WGS) entry which is preliminary data.</text>
</comment>
<dbReference type="GO" id="GO:0016020">
    <property type="term" value="C:membrane"/>
    <property type="evidence" value="ECO:0007669"/>
    <property type="project" value="UniProtKB-SubCell"/>
</dbReference>
<evidence type="ECO:0000313" key="9">
    <source>
        <dbReference type="Proteomes" id="UP000289738"/>
    </source>
</evidence>
<evidence type="ECO:0000256" key="4">
    <source>
        <dbReference type="ARBA" id="ARBA00023136"/>
    </source>
</evidence>
<dbReference type="Proteomes" id="UP000289738">
    <property type="component" value="Chromosome A01"/>
</dbReference>
<evidence type="ECO:0000256" key="5">
    <source>
        <dbReference type="PROSITE-ProRule" id="PRU00205"/>
    </source>
</evidence>
<proteinExistence type="predicted"/>
<evidence type="ECO:0000259" key="7">
    <source>
        <dbReference type="PROSITE" id="PS50922"/>
    </source>
</evidence>
<keyword evidence="2 5" id="KW-0812">Transmembrane</keyword>
<dbReference type="InterPro" id="IPR006634">
    <property type="entry name" value="TLC-dom"/>
</dbReference>
<dbReference type="EMBL" id="SDMP01000001">
    <property type="protein sequence ID" value="RYR79381.1"/>
    <property type="molecule type" value="Genomic_DNA"/>
</dbReference>
<feature type="domain" description="TLC" evidence="7">
    <location>
        <begin position="1"/>
        <end position="83"/>
    </location>
</feature>
<gene>
    <name evidence="8" type="ORF">Ahy_A01g004198</name>
</gene>